<reference evidence="1" key="1">
    <citation type="submission" date="2020-08" db="EMBL/GenBank/DDBJ databases">
        <title>Genomic Encyclopedia of Type Strains, Phase IV (KMG-V): Genome sequencing to study the core and pangenomes of soil and plant-associated prokaryotes.</title>
        <authorList>
            <person name="Whitman W."/>
        </authorList>
    </citation>
    <scope>NUCLEOTIDE SEQUENCE</scope>
    <source>
        <strain evidence="1">M8UP15</strain>
    </source>
</reference>
<accession>A0ACC5P3C0</accession>
<gene>
    <name evidence="1" type="ORF">HDF13_003623</name>
</gene>
<protein>
    <submittedName>
        <fullName evidence="1">Uncharacterized protein</fullName>
    </submittedName>
</protein>
<evidence type="ECO:0000313" key="2">
    <source>
        <dbReference type="Proteomes" id="UP000569005"/>
    </source>
</evidence>
<name>A0ACC5P3C0_9BACT</name>
<dbReference type="Proteomes" id="UP000569005">
    <property type="component" value="Unassembled WGS sequence"/>
</dbReference>
<organism evidence="1 2">
    <name type="scientific">Tunturiibacter gelidiferens</name>
    <dbReference type="NCBI Taxonomy" id="3069689"/>
    <lineage>
        <taxon>Bacteria</taxon>
        <taxon>Pseudomonadati</taxon>
        <taxon>Acidobacteriota</taxon>
        <taxon>Terriglobia</taxon>
        <taxon>Terriglobales</taxon>
        <taxon>Acidobacteriaceae</taxon>
        <taxon>Tunturiibacter</taxon>
    </lineage>
</organism>
<sequence>MSMAHVASGFLMESPAPWRADWLWGCPLIVITVIIHVLGLGLISQRSLRISQNIMERRHRTPAFAVVMGATTLVLTLMHGIETSIWAVAYYVIGALPDPKAAMLYSFGAMTTYGHQNLFLEDRWRLLGPIEALNGWLLFGLSTAFLFWMIQEVSPGNRTVH</sequence>
<keyword evidence="2" id="KW-1185">Reference proteome</keyword>
<comment type="caution">
    <text evidence="1">The sequence shown here is derived from an EMBL/GenBank/DDBJ whole genome shotgun (WGS) entry which is preliminary data.</text>
</comment>
<evidence type="ECO:0000313" key="1">
    <source>
        <dbReference type="EMBL" id="MBB5341290.1"/>
    </source>
</evidence>
<dbReference type="EMBL" id="JACHEA010000001">
    <property type="protein sequence ID" value="MBB5341290.1"/>
    <property type="molecule type" value="Genomic_DNA"/>
</dbReference>
<proteinExistence type="predicted"/>